<evidence type="ECO:0000259" key="1">
    <source>
        <dbReference type="Pfam" id="PF16064"/>
    </source>
</evidence>
<feature type="domain" description="DUF4806" evidence="1">
    <location>
        <begin position="57"/>
        <end position="133"/>
    </location>
</feature>
<evidence type="ECO:0000313" key="2">
    <source>
        <dbReference type="EMBL" id="KAI8046660.1"/>
    </source>
</evidence>
<name>A0A9P9Z0R3_9MUSC</name>
<dbReference type="Pfam" id="PF16064">
    <property type="entry name" value="DUF4806"/>
    <property type="match status" value="1"/>
</dbReference>
<organism evidence="2 3">
    <name type="scientific">Drosophila gunungcola</name>
    <name type="common">fruit fly</name>
    <dbReference type="NCBI Taxonomy" id="103775"/>
    <lineage>
        <taxon>Eukaryota</taxon>
        <taxon>Metazoa</taxon>
        <taxon>Ecdysozoa</taxon>
        <taxon>Arthropoda</taxon>
        <taxon>Hexapoda</taxon>
        <taxon>Insecta</taxon>
        <taxon>Pterygota</taxon>
        <taxon>Neoptera</taxon>
        <taxon>Endopterygota</taxon>
        <taxon>Diptera</taxon>
        <taxon>Brachycera</taxon>
        <taxon>Muscomorpha</taxon>
        <taxon>Ephydroidea</taxon>
        <taxon>Drosophilidae</taxon>
        <taxon>Drosophila</taxon>
        <taxon>Sophophora</taxon>
    </lineage>
</organism>
<comment type="caution">
    <text evidence="2">The sequence shown here is derived from an EMBL/GenBank/DDBJ whole genome shotgun (WGS) entry which is preliminary data.</text>
</comment>
<evidence type="ECO:0000313" key="3">
    <source>
        <dbReference type="Proteomes" id="UP001059596"/>
    </source>
</evidence>
<proteinExistence type="predicted"/>
<dbReference type="AlphaFoldDB" id="A0A9P9Z0R3"/>
<dbReference type="Proteomes" id="UP001059596">
    <property type="component" value="Chromosome 3R"/>
</dbReference>
<protein>
    <recommendedName>
        <fullName evidence="1">DUF4806 domain-containing protein</fullName>
    </recommendedName>
</protein>
<gene>
    <name evidence="2" type="ORF">M5D96_002873</name>
</gene>
<reference evidence="2" key="1">
    <citation type="journal article" date="2023" name="Genome Biol. Evol.">
        <title>Long-read-based Genome Assembly of Drosophila gunungcola Reveals Fewer Chemosensory Genes in Flower-breeding Species.</title>
        <authorList>
            <person name="Negi A."/>
            <person name="Liao B.Y."/>
            <person name="Yeh S.D."/>
        </authorList>
    </citation>
    <scope>NUCLEOTIDE SEQUENCE</scope>
    <source>
        <strain evidence="2">Sukarami</strain>
    </source>
</reference>
<dbReference type="EMBL" id="JAMKOV010000001">
    <property type="protein sequence ID" value="KAI8046660.1"/>
    <property type="molecule type" value="Genomic_DNA"/>
</dbReference>
<keyword evidence="3" id="KW-1185">Reference proteome</keyword>
<sequence length="138" mass="15267">MKELRVWVRDLHGKLDANTKTIEANTNQLAECTQQIAKLTVLLQIFLKGKSKDAEVPDSFPIESKEELVALEVKICSSTKTAYLETITAILSRNNLPKSIKGVLAEHLLCDFNIDGVNGKKALKGFPGFFSVIVGMYN</sequence>
<dbReference type="InterPro" id="IPR032071">
    <property type="entry name" value="DUF4806"/>
</dbReference>
<accession>A0A9P9Z0R3</accession>